<reference evidence="3 4" key="1">
    <citation type="submission" date="2018-05" db="EMBL/GenBank/DDBJ databases">
        <title>Genomic Encyclopedia of Archaeal and Bacterial Type Strains, Phase II (KMG-II): from individual species to whole genera.</title>
        <authorList>
            <person name="Goeker M."/>
        </authorList>
    </citation>
    <scope>NUCLEOTIDE SEQUENCE [LARGE SCALE GENOMIC DNA]</scope>
    <source>
        <strain evidence="3 4">DSM 45184</strain>
    </source>
</reference>
<dbReference type="SUPFAM" id="SSF53335">
    <property type="entry name" value="S-adenosyl-L-methionine-dependent methyltransferases"/>
    <property type="match status" value="1"/>
</dbReference>
<gene>
    <name evidence="3" type="ORF">BC793_12423</name>
</gene>
<proteinExistence type="predicted"/>
<feature type="compositionally biased region" description="Polar residues" evidence="1">
    <location>
        <begin position="210"/>
        <end position="220"/>
    </location>
</feature>
<evidence type="ECO:0000259" key="2">
    <source>
        <dbReference type="Pfam" id="PF13649"/>
    </source>
</evidence>
<dbReference type="GO" id="GO:0008168">
    <property type="term" value="F:methyltransferase activity"/>
    <property type="evidence" value="ECO:0007669"/>
    <property type="project" value="UniProtKB-KW"/>
</dbReference>
<dbReference type="Proteomes" id="UP000245697">
    <property type="component" value="Unassembled WGS sequence"/>
</dbReference>
<dbReference type="InterPro" id="IPR029063">
    <property type="entry name" value="SAM-dependent_MTases_sf"/>
</dbReference>
<dbReference type="Gene3D" id="3.40.50.150">
    <property type="entry name" value="Vaccinia Virus protein VP39"/>
    <property type="match status" value="1"/>
</dbReference>
<dbReference type="InterPro" id="IPR041698">
    <property type="entry name" value="Methyltransf_25"/>
</dbReference>
<evidence type="ECO:0000313" key="4">
    <source>
        <dbReference type="Proteomes" id="UP000245697"/>
    </source>
</evidence>
<organism evidence="3 4">
    <name type="scientific">Actinoplanes xinjiangensis</name>
    <dbReference type="NCBI Taxonomy" id="512350"/>
    <lineage>
        <taxon>Bacteria</taxon>
        <taxon>Bacillati</taxon>
        <taxon>Actinomycetota</taxon>
        <taxon>Actinomycetes</taxon>
        <taxon>Micromonosporales</taxon>
        <taxon>Micromonosporaceae</taxon>
        <taxon>Actinoplanes</taxon>
    </lineage>
</organism>
<keyword evidence="3" id="KW-0489">Methyltransferase</keyword>
<dbReference type="RefSeq" id="WP_203896505.1">
    <property type="nucleotide sequence ID" value="NZ_BONA01000077.1"/>
</dbReference>
<name>A0A316EVK3_9ACTN</name>
<protein>
    <submittedName>
        <fullName evidence="3">Phospholipid N-methyltransferase</fullName>
    </submittedName>
</protein>
<keyword evidence="3" id="KW-0808">Transferase</keyword>
<evidence type="ECO:0000313" key="3">
    <source>
        <dbReference type="EMBL" id="PWK36042.1"/>
    </source>
</evidence>
<dbReference type="EMBL" id="QGGR01000024">
    <property type="protein sequence ID" value="PWK36042.1"/>
    <property type="molecule type" value="Genomic_DNA"/>
</dbReference>
<keyword evidence="4" id="KW-1185">Reference proteome</keyword>
<sequence length="220" mass="24615">MNSERGMFLREFLRHPMRTAAIMPSPPPVARNMAAAVPETGDPLVVELGPGTGPFTSEIQKRLRGRGRHVAVELNERFAVRLQRRYPELDVAVGDAVQLRQILDERGLGYADVIVSGLPHGLFNHSLQRRFMEAFQTCLAPDGRLTAYAYAHAVWSPPARHFHQLVHTGFAEVVTGRIHWTYFPPAYVYTARYKTQPHHVESDAPEALVTGQTATDPART</sequence>
<dbReference type="Pfam" id="PF13649">
    <property type="entry name" value="Methyltransf_25"/>
    <property type="match status" value="1"/>
</dbReference>
<comment type="caution">
    <text evidence="3">The sequence shown here is derived from an EMBL/GenBank/DDBJ whole genome shotgun (WGS) entry which is preliminary data.</text>
</comment>
<accession>A0A316EVK3</accession>
<dbReference type="AlphaFoldDB" id="A0A316EVK3"/>
<feature type="domain" description="Methyltransferase" evidence="2">
    <location>
        <begin position="45"/>
        <end position="143"/>
    </location>
</feature>
<feature type="region of interest" description="Disordered" evidence="1">
    <location>
        <begin position="200"/>
        <end position="220"/>
    </location>
</feature>
<dbReference type="GO" id="GO:0032259">
    <property type="term" value="P:methylation"/>
    <property type="evidence" value="ECO:0007669"/>
    <property type="project" value="UniProtKB-KW"/>
</dbReference>
<evidence type="ECO:0000256" key="1">
    <source>
        <dbReference type="SAM" id="MobiDB-lite"/>
    </source>
</evidence>
<dbReference type="CDD" id="cd02440">
    <property type="entry name" value="AdoMet_MTases"/>
    <property type="match status" value="1"/>
</dbReference>